<dbReference type="InterPro" id="IPR036318">
    <property type="entry name" value="FAD-bd_PCMH-like_sf"/>
</dbReference>
<dbReference type="InterPro" id="IPR016166">
    <property type="entry name" value="FAD-bd_PCMH"/>
</dbReference>
<dbReference type="Pfam" id="PF08031">
    <property type="entry name" value="BBE"/>
    <property type="match status" value="1"/>
</dbReference>
<feature type="compositionally biased region" description="Polar residues" evidence="9">
    <location>
        <begin position="944"/>
        <end position="955"/>
    </location>
</feature>
<evidence type="ECO:0000256" key="8">
    <source>
        <dbReference type="ARBA" id="ARBA00023180"/>
    </source>
</evidence>
<feature type="region of interest" description="Disordered" evidence="9">
    <location>
        <begin position="914"/>
        <end position="956"/>
    </location>
</feature>
<accession>A0ABM3HVW7</accession>
<dbReference type="InterPro" id="IPR016167">
    <property type="entry name" value="FAD-bd_PCMH_sub1"/>
</dbReference>
<evidence type="ECO:0000256" key="1">
    <source>
        <dbReference type="ARBA" id="ARBA00001974"/>
    </source>
</evidence>
<protein>
    <submittedName>
        <fullName evidence="12">LOW QUALITY PROTEIN: uncharacterized protein LOC115729777</fullName>
    </submittedName>
</protein>
<dbReference type="GeneID" id="115729777"/>
<evidence type="ECO:0000256" key="2">
    <source>
        <dbReference type="ARBA" id="ARBA00005466"/>
    </source>
</evidence>
<dbReference type="InterPro" id="IPR013103">
    <property type="entry name" value="RVT_2"/>
</dbReference>
<dbReference type="PROSITE" id="PS51387">
    <property type="entry name" value="FAD_PCMH"/>
    <property type="match status" value="1"/>
</dbReference>
<comment type="similarity">
    <text evidence="2">Belongs to the oxygen-dependent FAD-linked oxidoreductase family.</text>
</comment>
<dbReference type="InterPro" id="IPR012951">
    <property type="entry name" value="BBE"/>
</dbReference>
<keyword evidence="7" id="KW-0560">Oxidoreductase</keyword>
<reference evidence="12" key="1">
    <citation type="submission" date="2025-08" db="UniProtKB">
        <authorList>
            <consortium name="RefSeq"/>
        </authorList>
    </citation>
    <scope>IDENTIFICATION</scope>
    <source>
        <tissue evidence="12">Leaf</tissue>
    </source>
</reference>
<dbReference type="Gene3D" id="3.30.465.10">
    <property type="match status" value="1"/>
</dbReference>
<keyword evidence="5" id="KW-0547">Nucleotide-binding</keyword>
<evidence type="ECO:0000313" key="11">
    <source>
        <dbReference type="Proteomes" id="UP000827889"/>
    </source>
</evidence>
<evidence type="ECO:0000256" key="7">
    <source>
        <dbReference type="ARBA" id="ARBA00023002"/>
    </source>
</evidence>
<dbReference type="Gene3D" id="3.40.462.20">
    <property type="match status" value="1"/>
</dbReference>
<feature type="domain" description="FAD-binding PCMH-type" evidence="10">
    <location>
        <begin position="274"/>
        <end position="448"/>
    </location>
</feature>
<evidence type="ECO:0000256" key="4">
    <source>
        <dbReference type="ARBA" id="ARBA00022729"/>
    </source>
</evidence>
<proteinExistence type="inferred from homology"/>
<evidence type="ECO:0000313" key="12">
    <source>
        <dbReference type="RefSeq" id="XP_048140748.1"/>
    </source>
</evidence>
<keyword evidence="8" id="KW-0325">Glycoprotein</keyword>
<dbReference type="PANTHER" id="PTHR32448">
    <property type="entry name" value="OS08G0158400 PROTEIN"/>
    <property type="match status" value="1"/>
</dbReference>
<gene>
    <name evidence="12" type="primary">LOC115729777</name>
</gene>
<evidence type="ECO:0000256" key="3">
    <source>
        <dbReference type="ARBA" id="ARBA00022630"/>
    </source>
</evidence>
<dbReference type="Proteomes" id="UP000827889">
    <property type="component" value="Chromosome 9"/>
</dbReference>
<dbReference type="Pfam" id="PF07727">
    <property type="entry name" value="RVT_2"/>
    <property type="match status" value="1"/>
</dbReference>
<dbReference type="InterPro" id="IPR016169">
    <property type="entry name" value="FAD-bd_PCMH_sub2"/>
</dbReference>
<name>A0ABM3HVW7_9MYRT</name>
<comment type="cofactor">
    <cofactor evidence="1">
        <name>FAD</name>
        <dbReference type="ChEBI" id="CHEBI:57692"/>
    </cofactor>
</comment>
<dbReference type="SUPFAM" id="SSF56176">
    <property type="entry name" value="FAD-binding/transporter-associated domain-like"/>
    <property type="match status" value="1"/>
</dbReference>
<dbReference type="InterPro" id="IPR006094">
    <property type="entry name" value="Oxid_FAD_bind_N"/>
</dbReference>
<keyword evidence="11" id="KW-1185">Reference proteome</keyword>
<evidence type="ECO:0000256" key="6">
    <source>
        <dbReference type="ARBA" id="ARBA00022827"/>
    </source>
</evidence>
<feature type="region of interest" description="Disordered" evidence="9">
    <location>
        <begin position="119"/>
        <end position="139"/>
    </location>
</feature>
<dbReference type="Gene3D" id="3.30.43.10">
    <property type="entry name" value="Uridine Diphospho-n-acetylenolpyruvylglucosamine Reductase, domain 2"/>
    <property type="match status" value="1"/>
</dbReference>
<dbReference type="RefSeq" id="XP_048140748.1">
    <property type="nucleotide sequence ID" value="XM_048284791.1"/>
</dbReference>
<feature type="region of interest" description="Disordered" evidence="9">
    <location>
        <begin position="848"/>
        <end position="873"/>
    </location>
</feature>
<evidence type="ECO:0000256" key="9">
    <source>
        <dbReference type="SAM" id="MobiDB-lite"/>
    </source>
</evidence>
<dbReference type="Pfam" id="PF01565">
    <property type="entry name" value="FAD_binding_4"/>
    <property type="match status" value="1"/>
</dbReference>
<keyword evidence="6" id="KW-0274">FAD</keyword>
<evidence type="ECO:0000259" key="10">
    <source>
        <dbReference type="PROSITE" id="PS51387"/>
    </source>
</evidence>
<keyword evidence="4" id="KW-0732">Signal</keyword>
<sequence length="974" mass="107697">MYLCCSHDVCKKKEVEKIHQFLMGLNAETYGNVRSQILNLEPFPSLGKIYSMITQEERQRLIVRGREEKIEGAAFSVGKVGPKKVLFGKLKCDHCGKIGHEKSHCWELIGYPPNWEPRRGGKGHKANPPAAIHSTQASTSNPIAAAVDSDIEPKSYTEAIKNPLWREAMAVEIKALEDNKTWTLATLPEVALARNWELHRMDVNNAFLHGDLDEEVYMKLPPGFTKRGIDRVAFAVSTPENFKQCLSRHSKNNYSSYSSVLDITIQNLRFLTPSAPKPLFIVTPLHISHVQAAIVCSRRYGLHMRTRSGSHNYEGLSYLSKVPFVIVDMGNLRSISVNAEAKTAWVQSGATVGELYYRITEKSKTLGFPAGVCPMVGVGGHFSGGGYGMMMRKYGLAADNVIDAQLVDAQGQLLDRESMGEDLFGAIRGGGGGSFGVLVSWKVKLIPVPSTVTVFTLLRTLEQNATKLVHQWQLVANKLLEDLFIRVILQSYNSGPNGTRTMQAIFNTLYLGGVDSLLEVTRSSFPELNVMREDCTEMSWIESILYFAGFPSGEPLEVLLNRSSNTKAFFKNKSDYVKEPIPESGLEVMWEKFFEEDEGVPIMIWNPYGGKMAEISESAIPFPHRAGVLYKIQHRTAWTTGGNEVAPKHVSWVLSFYSCMAQYVSKSPREAYIISRDLDIGMNNVKGDTSYKQASAWGKKYFKNNFERLVCVKTAIDPDNFFRHQQSIPPFFILKVLGFGAQLQRTTAITSSYQPPFDPSPKTITTTVAVAAAAQKGREIALQPESPVFASTTVLFGFLLLLRFWTNSTTLATTSGLHQLPATTLDRRKSPQNSVSAAVARYSVPYRPAQSVSDGPQASLDLHHRPHEASTSVESQVAAKTTIGICSVFCPAPLLSAHASCSFCPLLFSPSPATTSHRRRPPIPPQTPHQPSRSTPLPFIAPRSQEQPRPATNSPVFGPGQFLLGLIHGLRVGL</sequence>
<evidence type="ECO:0000256" key="5">
    <source>
        <dbReference type="ARBA" id="ARBA00022741"/>
    </source>
</evidence>
<keyword evidence="3" id="KW-0285">Flavoprotein</keyword>
<organism evidence="11 12">
    <name type="scientific">Rhodamnia argentea</name>
    <dbReference type="NCBI Taxonomy" id="178133"/>
    <lineage>
        <taxon>Eukaryota</taxon>
        <taxon>Viridiplantae</taxon>
        <taxon>Streptophyta</taxon>
        <taxon>Embryophyta</taxon>
        <taxon>Tracheophyta</taxon>
        <taxon>Spermatophyta</taxon>
        <taxon>Magnoliopsida</taxon>
        <taxon>eudicotyledons</taxon>
        <taxon>Gunneridae</taxon>
        <taxon>Pentapetalae</taxon>
        <taxon>rosids</taxon>
        <taxon>malvids</taxon>
        <taxon>Myrtales</taxon>
        <taxon>Myrtaceae</taxon>
        <taxon>Myrtoideae</taxon>
        <taxon>Myrteae</taxon>
        <taxon>Australasian group</taxon>
        <taxon>Rhodamnia</taxon>
    </lineage>
</organism>